<dbReference type="AlphaFoldDB" id="A0A1M7CDD7"/>
<proteinExistence type="predicted"/>
<keyword evidence="1" id="KW-0812">Transmembrane</keyword>
<dbReference type="STRING" id="69322.SAMN05443669_101118"/>
<organism evidence="2 3">
    <name type="scientific">Flavobacterium xanthum</name>
    <dbReference type="NCBI Taxonomy" id="69322"/>
    <lineage>
        <taxon>Bacteria</taxon>
        <taxon>Pseudomonadati</taxon>
        <taxon>Bacteroidota</taxon>
        <taxon>Flavobacteriia</taxon>
        <taxon>Flavobacteriales</taxon>
        <taxon>Flavobacteriaceae</taxon>
        <taxon>Flavobacterium</taxon>
    </lineage>
</organism>
<evidence type="ECO:0000313" key="3">
    <source>
        <dbReference type="Proteomes" id="UP000184260"/>
    </source>
</evidence>
<reference evidence="3" key="1">
    <citation type="submission" date="2016-11" db="EMBL/GenBank/DDBJ databases">
        <authorList>
            <person name="Varghese N."/>
            <person name="Submissions S."/>
        </authorList>
    </citation>
    <scope>NUCLEOTIDE SEQUENCE [LARGE SCALE GENOMIC DNA]</scope>
    <source>
        <strain evidence="3">DSM 3661</strain>
    </source>
</reference>
<feature type="transmembrane region" description="Helical" evidence="1">
    <location>
        <begin position="12"/>
        <end position="30"/>
    </location>
</feature>
<gene>
    <name evidence="2" type="ORF">SAMN05443669_101118</name>
</gene>
<evidence type="ECO:0008006" key="4">
    <source>
        <dbReference type="Google" id="ProtNLM"/>
    </source>
</evidence>
<dbReference type="EMBL" id="FRBU01000011">
    <property type="protein sequence ID" value="SHL65265.1"/>
    <property type="molecule type" value="Genomic_DNA"/>
</dbReference>
<evidence type="ECO:0000313" key="2">
    <source>
        <dbReference type="EMBL" id="SHL65265.1"/>
    </source>
</evidence>
<sequence>MRFLYICRDLKILPLMIKQIIPLLLIFIGFSTNTHAQFGGFSHEVGVIVGPVAFQSDYGERYDLSTNAGNTGIGIGLIHYLNFSYKADCNCYTPETYFNDHFKLRSELSYNKTELHHFGEYVEGKPSLGKEQLKAMTGSTAVTNLGMQLEFFPWSIRDFTARTGSLGPFISLGGQFSYYNAKASSTLGPLGTPLTTFPKYLTPTDGRPYGFSTESSTVWSVVSSVGTRYKLTPLSDLMVDLRFQYFFSNWVDGLNPNPEIYKENKANDWLVWFNVGYIYYLQ</sequence>
<dbReference type="NCBIfam" id="NF047659">
    <property type="entry name" value="THC0290_0291_fam"/>
    <property type="match status" value="1"/>
</dbReference>
<keyword evidence="1" id="KW-1133">Transmembrane helix</keyword>
<evidence type="ECO:0000256" key="1">
    <source>
        <dbReference type="SAM" id="Phobius"/>
    </source>
</evidence>
<accession>A0A1M7CDD7</accession>
<dbReference type="Proteomes" id="UP000184260">
    <property type="component" value="Unassembled WGS sequence"/>
</dbReference>
<keyword evidence="1" id="KW-0472">Membrane</keyword>
<protein>
    <recommendedName>
        <fullName evidence="4">Glutamate dehydrogenase</fullName>
    </recommendedName>
</protein>
<keyword evidence="3" id="KW-1185">Reference proteome</keyword>
<name>A0A1M7CDD7_9FLAO</name>